<protein>
    <recommendedName>
        <fullName evidence="5">Glucosyl transferase</fullName>
    </recommendedName>
</protein>
<keyword evidence="1" id="KW-0472">Membrane</keyword>
<feature type="transmembrane region" description="Helical" evidence="1">
    <location>
        <begin position="74"/>
        <end position="94"/>
    </location>
</feature>
<feature type="transmembrane region" description="Helical" evidence="1">
    <location>
        <begin position="200"/>
        <end position="220"/>
    </location>
</feature>
<feature type="transmembrane region" description="Helical" evidence="1">
    <location>
        <begin position="290"/>
        <end position="312"/>
    </location>
</feature>
<keyword evidence="1" id="KW-0812">Transmembrane</keyword>
<feature type="transmembrane region" description="Helical" evidence="1">
    <location>
        <begin position="324"/>
        <end position="342"/>
    </location>
</feature>
<feature type="signal peptide" evidence="2">
    <location>
        <begin position="1"/>
        <end position="23"/>
    </location>
</feature>
<feature type="transmembrane region" description="Helical" evidence="1">
    <location>
        <begin position="173"/>
        <end position="193"/>
    </location>
</feature>
<dbReference type="EMBL" id="CP097330">
    <property type="protein sequence ID" value="URF03387.1"/>
    <property type="molecule type" value="Genomic_DNA"/>
</dbReference>
<reference evidence="3" key="2">
    <citation type="submission" date="2022-05" db="EMBL/GenBank/DDBJ databases">
        <authorList>
            <person name="Kunte H.-J."/>
        </authorList>
    </citation>
    <scope>NUCLEOTIDE SEQUENCE</scope>
    <source>
        <strain evidence="3">G5</strain>
    </source>
</reference>
<keyword evidence="1" id="KW-1133">Transmembrane helix</keyword>
<keyword evidence="2" id="KW-0732">Signal</keyword>
<feature type="transmembrane region" description="Helical" evidence="1">
    <location>
        <begin position="261"/>
        <end position="281"/>
    </location>
</feature>
<evidence type="ECO:0008006" key="5">
    <source>
        <dbReference type="Google" id="ProtNLM"/>
    </source>
</evidence>
<dbReference type="Proteomes" id="UP001056132">
    <property type="component" value="Chromosome 1"/>
</dbReference>
<accession>A0AAE9L028</accession>
<name>A0AAE9L028_9BURK</name>
<dbReference type="KEGG" id="ccam:M5D45_12715"/>
<sequence length="512" mass="56277">MDKQTQKLFLLAVFLAFVARASAFVSPTFNVDDLWYWARDFDFVTSTVAFREGRFFGPWLYEFQYALGVNAPRAFAFSAAFLTACLAATSTMVCRIWKIEGNAMASVLAVAVLTLHPYQTDLYTWKLAMLSGGIPFVMTMWALIIAPRGALQFAGALVLIVLAFGIHQIPLEYAAAALVLAVPIHLARGNFVLREWLRMVAALTVGTILYVIVAKLTIYYTTHFESVGRDSLIVLSDPMLVVDRVEELVGMFLLNDPLTGWLTRVILGVLLLTGCVGVFCAPGTPIGRKFLVLFCLIASLAIAFLCVVALTVVPTAWMPAFRNLMSANLLWAAVIVVAYLLSAVRIRKVVVGLVCLVLFGFMGTNGEILSDQQRANSRDVVLMSRISSDIEKLPDFARIKALAFVGTNTAPLKNLRTGSDFSVGWYNYGTTLSVFSVWWPGYLVALYNEVNGSGMAYVQSEAALTTAYQYCAANKIWPGQGAIKSMGDWVIVCVGPYREPEPGRFEPESESE</sequence>
<gene>
    <name evidence="3" type="ORF">M5D45_12715</name>
</gene>
<dbReference type="AlphaFoldDB" id="A0AAE9L028"/>
<feature type="transmembrane region" description="Helical" evidence="1">
    <location>
        <begin position="349"/>
        <end position="369"/>
    </location>
</feature>
<reference evidence="3" key="1">
    <citation type="journal article" date="2022" name="Microbiol. Resour. Announc.">
        <title>Genome Sequence of Cupriavidus campinensis Strain G5, a Member of a Bacterial Consortium Capable of Polyethylene Degradation.</title>
        <authorList>
            <person name="Schneider B."/>
            <person name="Pfeiffer F."/>
            <person name="Dyall-Smith M."/>
            <person name="Kunte H.J."/>
        </authorList>
    </citation>
    <scope>NUCLEOTIDE SEQUENCE</scope>
    <source>
        <strain evidence="3">G5</strain>
    </source>
</reference>
<organism evidence="3 4">
    <name type="scientific">Cupriavidus campinensis</name>
    <dbReference type="NCBI Taxonomy" id="151783"/>
    <lineage>
        <taxon>Bacteria</taxon>
        <taxon>Pseudomonadati</taxon>
        <taxon>Pseudomonadota</taxon>
        <taxon>Betaproteobacteria</taxon>
        <taxon>Burkholderiales</taxon>
        <taxon>Burkholderiaceae</taxon>
        <taxon>Cupriavidus</taxon>
    </lineage>
</organism>
<evidence type="ECO:0000313" key="3">
    <source>
        <dbReference type="EMBL" id="URF03387.1"/>
    </source>
</evidence>
<feature type="chain" id="PRO_5042084847" description="Glucosyl transferase" evidence="2">
    <location>
        <begin position="24"/>
        <end position="512"/>
    </location>
</feature>
<proteinExistence type="predicted"/>
<dbReference type="RefSeq" id="WP_250024721.1">
    <property type="nucleotide sequence ID" value="NZ_CP097330.1"/>
</dbReference>
<feature type="transmembrane region" description="Helical" evidence="1">
    <location>
        <begin position="124"/>
        <end position="143"/>
    </location>
</feature>
<evidence type="ECO:0000256" key="1">
    <source>
        <dbReference type="SAM" id="Phobius"/>
    </source>
</evidence>
<evidence type="ECO:0000256" key="2">
    <source>
        <dbReference type="SAM" id="SignalP"/>
    </source>
</evidence>
<evidence type="ECO:0000313" key="4">
    <source>
        <dbReference type="Proteomes" id="UP001056132"/>
    </source>
</evidence>